<organism evidence="2 3">
    <name type="scientific">Lentinula detonsa</name>
    <dbReference type="NCBI Taxonomy" id="2804962"/>
    <lineage>
        <taxon>Eukaryota</taxon>
        <taxon>Fungi</taxon>
        <taxon>Dikarya</taxon>
        <taxon>Basidiomycota</taxon>
        <taxon>Agaricomycotina</taxon>
        <taxon>Agaricomycetes</taxon>
        <taxon>Agaricomycetidae</taxon>
        <taxon>Agaricales</taxon>
        <taxon>Marasmiineae</taxon>
        <taxon>Omphalotaceae</taxon>
        <taxon>Lentinula</taxon>
    </lineage>
</organism>
<name>A0A9W8NS21_9AGAR</name>
<dbReference type="AlphaFoldDB" id="A0A9W8NS21"/>
<reference evidence="2 3" key="1">
    <citation type="journal article" date="2023" name="Proc. Natl. Acad. Sci. U.S.A.">
        <title>A global phylogenomic analysis of the shiitake genus Lentinula.</title>
        <authorList>
            <person name="Sierra-Patev S."/>
            <person name="Min B."/>
            <person name="Naranjo-Ortiz M."/>
            <person name="Looney B."/>
            <person name="Konkel Z."/>
            <person name="Slot J.C."/>
            <person name="Sakamoto Y."/>
            <person name="Steenwyk J.L."/>
            <person name="Rokas A."/>
            <person name="Carro J."/>
            <person name="Camarero S."/>
            <person name="Ferreira P."/>
            <person name="Molpeceres G."/>
            <person name="Ruiz-Duenas F.J."/>
            <person name="Serrano A."/>
            <person name="Henrissat B."/>
            <person name="Drula E."/>
            <person name="Hughes K.W."/>
            <person name="Mata J.L."/>
            <person name="Ishikawa N.K."/>
            <person name="Vargas-Isla R."/>
            <person name="Ushijima S."/>
            <person name="Smith C.A."/>
            <person name="Donoghue J."/>
            <person name="Ahrendt S."/>
            <person name="Andreopoulos W."/>
            <person name="He G."/>
            <person name="LaButti K."/>
            <person name="Lipzen A."/>
            <person name="Ng V."/>
            <person name="Riley R."/>
            <person name="Sandor L."/>
            <person name="Barry K."/>
            <person name="Martinez A.T."/>
            <person name="Xiao Y."/>
            <person name="Gibbons J.G."/>
            <person name="Terashima K."/>
            <person name="Grigoriev I.V."/>
            <person name="Hibbett D."/>
        </authorList>
    </citation>
    <scope>NUCLEOTIDE SEQUENCE [LARGE SCALE GENOMIC DNA]</scope>
    <source>
        <strain evidence="2 3">TFB7810</strain>
    </source>
</reference>
<feature type="region of interest" description="Disordered" evidence="1">
    <location>
        <begin position="259"/>
        <end position="306"/>
    </location>
</feature>
<sequence length="437" mass="47876">MTRNEHAFFTLPPELHTHIFTLACTPNPTKGCSAGPSYYTACYTGIALSLVSKYVRAASAPARHQAVVIYGWREMVAFERILSNPHAHSRVRYLTLVADELPQDPISLLSECSSTTSFSSALSPSSSRLSHKTVSEQKLLEVIARILRRVGKDLYELEIGFQAIEHVKDPLAYLSLTGPSPHLPLFFPCLDTMFYACPPSNAFPWGMTSKESSSTPAINVIAAATESSTAVLIPVLPSLTCPCLKELTVVCNDSCTTFQNENPDDQAPNDIPEEDAENVTEPREPSTAEETQDSEGADVGVENNTNKFPSLTTLTLLASTPAQALAALDNEEAAWDVGSNFQINVDGLRRTITSTAIPENQTYPPNDSETESTRSVGKLQTVVLRPKTRWNERWESLRDVAGRQREADLERDKSNDDAGSGFEVILDVFVLKPGEQL</sequence>
<dbReference type="Proteomes" id="UP001142393">
    <property type="component" value="Unassembled WGS sequence"/>
</dbReference>
<evidence type="ECO:0000256" key="1">
    <source>
        <dbReference type="SAM" id="MobiDB-lite"/>
    </source>
</evidence>
<proteinExistence type="predicted"/>
<accession>A0A9W8NS21</accession>
<evidence type="ECO:0000313" key="3">
    <source>
        <dbReference type="Proteomes" id="UP001142393"/>
    </source>
</evidence>
<feature type="compositionally biased region" description="Polar residues" evidence="1">
    <location>
        <begin position="356"/>
        <end position="367"/>
    </location>
</feature>
<evidence type="ECO:0000313" key="2">
    <source>
        <dbReference type="EMBL" id="KAJ3739709.1"/>
    </source>
</evidence>
<dbReference type="EMBL" id="JANVFU010000017">
    <property type="protein sequence ID" value="KAJ3739709.1"/>
    <property type="molecule type" value="Genomic_DNA"/>
</dbReference>
<comment type="caution">
    <text evidence="2">The sequence shown here is derived from an EMBL/GenBank/DDBJ whole genome shotgun (WGS) entry which is preliminary data.</text>
</comment>
<keyword evidence="3" id="KW-1185">Reference proteome</keyword>
<feature type="region of interest" description="Disordered" evidence="1">
    <location>
        <begin position="356"/>
        <end position="376"/>
    </location>
</feature>
<protein>
    <submittedName>
        <fullName evidence="2">Uncharacterized protein</fullName>
    </submittedName>
</protein>
<gene>
    <name evidence="2" type="ORF">DFH05DRAFT_1463629</name>
</gene>